<name>A0A951P9W5_9CYAN</name>
<evidence type="ECO:0000313" key="2">
    <source>
        <dbReference type="Proteomes" id="UP000707356"/>
    </source>
</evidence>
<organism evidence="1 2">
    <name type="scientific">Pegethrix bostrychoides GSE-TBD4-15B</name>
    <dbReference type="NCBI Taxonomy" id="2839662"/>
    <lineage>
        <taxon>Bacteria</taxon>
        <taxon>Bacillati</taxon>
        <taxon>Cyanobacteriota</taxon>
        <taxon>Cyanophyceae</taxon>
        <taxon>Oculatellales</taxon>
        <taxon>Oculatellaceae</taxon>
        <taxon>Pegethrix</taxon>
    </lineage>
</organism>
<dbReference type="Proteomes" id="UP000707356">
    <property type="component" value="Unassembled WGS sequence"/>
</dbReference>
<dbReference type="AlphaFoldDB" id="A0A951P9W5"/>
<evidence type="ECO:0000313" key="1">
    <source>
        <dbReference type="EMBL" id="MBW4464769.1"/>
    </source>
</evidence>
<proteinExistence type="predicted"/>
<reference evidence="1" key="1">
    <citation type="submission" date="2021-05" db="EMBL/GenBank/DDBJ databases">
        <authorList>
            <person name="Pietrasiak N."/>
            <person name="Ward R."/>
            <person name="Stajich J.E."/>
            <person name="Kurbessoian T."/>
        </authorList>
    </citation>
    <scope>NUCLEOTIDE SEQUENCE</scope>
    <source>
        <strain evidence="1">GSE-TBD4-15B</strain>
    </source>
</reference>
<protein>
    <submittedName>
        <fullName evidence="1">Uncharacterized protein</fullName>
    </submittedName>
</protein>
<comment type="caution">
    <text evidence="1">The sequence shown here is derived from an EMBL/GenBank/DDBJ whole genome shotgun (WGS) entry which is preliminary data.</text>
</comment>
<reference evidence="1" key="2">
    <citation type="journal article" date="2022" name="Microbiol. Resour. Announc.">
        <title>Metagenome Sequencing to Explore Phylogenomics of Terrestrial Cyanobacteria.</title>
        <authorList>
            <person name="Ward R.D."/>
            <person name="Stajich J.E."/>
            <person name="Johansen J.R."/>
            <person name="Huntemann M."/>
            <person name="Clum A."/>
            <person name="Foster B."/>
            <person name="Foster B."/>
            <person name="Roux S."/>
            <person name="Palaniappan K."/>
            <person name="Varghese N."/>
            <person name="Mukherjee S."/>
            <person name="Reddy T.B.K."/>
            <person name="Daum C."/>
            <person name="Copeland A."/>
            <person name="Chen I.A."/>
            <person name="Ivanova N.N."/>
            <person name="Kyrpides N.C."/>
            <person name="Shapiro N."/>
            <person name="Eloe-Fadrosh E.A."/>
            <person name="Pietrasiak N."/>
        </authorList>
    </citation>
    <scope>NUCLEOTIDE SEQUENCE</scope>
    <source>
        <strain evidence="1">GSE-TBD4-15B</strain>
    </source>
</reference>
<sequence>MRPIWIDNLIQPPRDWQTQLIHHNLLAIGYSAWNGYLELGRGLVLCQLTAPLPEPMDWTVNSASLELRFVPESQVSQGHLADFLADANHADLPRLADQIQLALLPDLLEAISTYDPERSLLLLVYGNGEFNLSLLQDLAIWPRDCYKQVRYRWDEFASCLPSRSDQQSD</sequence>
<dbReference type="EMBL" id="JAHHHV010000020">
    <property type="protein sequence ID" value="MBW4464769.1"/>
    <property type="molecule type" value="Genomic_DNA"/>
</dbReference>
<accession>A0A951P9W5</accession>
<gene>
    <name evidence="1" type="ORF">KME07_04925</name>
</gene>